<evidence type="ECO:0000256" key="7">
    <source>
        <dbReference type="SAM" id="Coils"/>
    </source>
</evidence>
<feature type="region of interest" description="Disordered" evidence="8">
    <location>
        <begin position="795"/>
        <end position="816"/>
    </location>
</feature>
<organism evidence="9 10">
    <name type="scientific">Lachancea lanzarotensis</name>
    <dbReference type="NCBI Taxonomy" id="1245769"/>
    <lineage>
        <taxon>Eukaryota</taxon>
        <taxon>Fungi</taxon>
        <taxon>Dikarya</taxon>
        <taxon>Ascomycota</taxon>
        <taxon>Saccharomycotina</taxon>
        <taxon>Saccharomycetes</taxon>
        <taxon>Saccharomycetales</taxon>
        <taxon>Saccharomycetaceae</taxon>
        <taxon>Lachancea</taxon>
    </lineage>
</organism>
<dbReference type="GeneID" id="34686029"/>
<evidence type="ECO:0000256" key="8">
    <source>
        <dbReference type="SAM" id="MobiDB-lite"/>
    </source>
</evidence>
<feature type="compositionally biased region" description="Basic and acidic residues" evidence="8">
    <location>
        <begin position="722"/>
        <end position="740"/>
    </location>
</feature>
<feature type="compositionally biased region" description="Basic and acidic residues" evidence="8">
    <location>
        <begin position="112"/>
        <end position="138"/>
    </location>
</feature>
<dbReference type="GO" id="GO:0032040">
    <property type="term" value="C:small-subunit processome"/>
    <property type="evidence" value="ECO:0007669"/>
    <property type="project" value="EnsemblFungi"/>
</dbReference>
<reference evidence="9 10" key="1">
    <citation type="submission" date="2014-12" db="EMBL/GenBank/DDBJ databases">
        <authorList>
            <person name="Neuveglise Cecile"/>
        </authorList>
    </citation>
    <scope>NUCLEOTIDE SEQUENCE [LARGE SCALE GENOMIC DNA]</scope>
    <source>
        <strain evidence="9 10">CBS 12615</strain>
    </source>
</reference>
<name>A0A0C7N3M9_9SACH</name>
<feature type="compositionally biased region" description="Basic and acidic residues" evidence="8">
    <location>
        <begin position="35"/>
        <end position="53"/>
    </location>
</feature>
<evidence type="ECO:0000256" key="3">
    <source>
        <dbReference type="ARBA" id="ARBA00022517"/>
    </source>
</evidence>
<keyword evidence="10" id="KW-1185">Reference proteome</keyword>
<dbReference type="InterPro" id="IPR007276">
    <property type="entry name" value="Nop14"/>
</dbReference>
<evidence type="ECO:0000256" key="1">
    <source>
        <dbReference type="ARBA" id="ARBA00004604"/>
    </source>
</evidence>
<dbReference type="GO" id="GO:0000447">
    <property type="term" value="P:endonucleolytic cleavage in ITS1 to separate SSU-rRNA from 5.8S rRNA and LSU-rRNA from tricistronic rRNA transcript (SSU-rRNA, 5.8S rRNA, LSU-rRNA)"/>
    <property type="evidence" value="ECO:0007669"/>
    <property type="project" value="EnsemblFungi"/>
</dbReference>
<sequence>MAGSQLKELKKSLKEQGFTGQTNVKKGSKKGNKRQAREYDRDERAQQISKIREQFSPFELKMNRDKRPSQTGKNTAHKAAGKPGISKQIGEEQRLAAHEARERRKNKLGGVMDRRFGEKNKDLTEEEKMLERFTRERQAQSSSKKKSIFNLDDDENEDFPTAGSEDLYGGTLTHYGKSLAVEDDFEDGDLGLDQTKRSASGFEDEGPARKKTKAEVMKEVIAKSKFYKQERQKAKEKLAEEIEDVDEEFDDIMSELAAIPKQKTQSITKEDSSDKQYDVQVRELGLEKRAVPADRTKTQEEIDQENLEKRQKLEQARIHRMSGMDGIGEDDDQGVEDLGDDFWVGENSEDEGEHVDNGFDMDDVQLPGDDRGKHLENSQTAVSSIVPCPQTHDDLMDYLENHNLQEYPSLVKGIIRAYQPRLAAGNKELLSTFTGVLLRYILSLSDSYSDGDAKELGETQNELITILKSMAQKYNDSLSLTCQEIVNDIHLRFKSQRSHGLLVSDLVFFTLVGYIFSTSDHYHLVVTPCNVLMGELLEQTKLNSFRNVAFGAILARISLTYQRLAERFVPELVYFFEKALLTLLPISKKDRLSKGLSVIKCDSNDLKAPSSISFKESDECTLSLRLVSAEDAQVTEKDKIALVCNILASVDDAVSKIWKNLSCLPELVATFEPIMTAYRQHYPDLKPLSTLADKFKRLETLNEHYPLALQNHRPLSIPMHTPKFEESFNPEKKSYDPDRTRSELNKMKAQLKKDRKFTMKEIRKDTKFEARQQIDQKKKEHSDYHARMARIVNQISTEEGAEKSKYEREKRLRNSK</sequence>
<evidence type="ECO:0000256" key="5">
    <source>
        <dbReference type="ARBA" id="ARBA00023242"/>
    </source>
</evidence>
<feature type="region of interest" description="Disordered" evidence="8">
    <location>
        <begin position="188"/>
        <end position="213"/>
    </location>
</feature>
<feature type="region of interest" description="Disordered" evidence="8">
    <location>
        <begin position="1"/>
        <end position="168"/>
    </location>
</feature>
<proteinExistence type="inferred from homology"/>
<dbReference type="Pfam" id="PF04147">
    <property type="entry name" value="Nop14"/>
    <property type="match status" value="1"/>
</dbReference>
<evidence type="ECO:0000313" key="9">
    <source>
        <dbReference type="EMBL" id="CEP62560.1"/>
    </source>
</evidence>
<comment type="function">
    <text evidence="6">Involved in nucleolar processing of pre-18S ribosomal RNA. Has a role in the nuclear export of 40S pre-ribosomal subunit to the cytoplasm.</text>
</comment>
<protein>
    <submittedName>
        <fullName evidence="9">LALA0S05e08350g1_1</fullName>
    </submittedName>
</protein>
<gene>
    <name evidence="9" type="ORF">LALA0_S05e08350g</name>
</gene>
<dbReference type="RefSeq" id="XP_022628785.1">
    <property type="nucleotide sequence ID" value="XM_022772463.1"/>
</dbReference>
<dbReference type="PANTHER" id="PTHR23183:SF0">
    <property type="entry name" value="NUCLEOLAR PROTEIN 14"/>
    <property type="match status" value="1"/>
</dbReference>
<keyword evidence="3" id="KW-0690">Ribosome biogenesis</keyword>
<keyword evidence="4" id="KW-0698">rRNA processing</keyword>
<dbReference type="PANTHER" id="PTHR23183">
    <property type="entry name" value="NOP14"/>
    <property type="match status" value="1"/>
</dbReference>
<feature type="region of interest" description="Disordered" evidence="8">
    <location>
        <begin position="720"/>
        <end position="740"/>
    </location>
</feature>
<feature type="compositionally biased region" description="Basic and acidic residues" evidence="8">
    <location>
        <begin position="800"/>
        <end position="816"/>
    </location>
</feature>
<keyword evidence="5" id="KW-0539">Nucleus</keyword>
<accession>A0A0C7N3M9</accession>
<dbReference type="GO" id="GO:0034511">
    <property type="term" value="F:U3 snoRNA binding"/>
    <property type="evidence" value="ECO:0007669"/>
    <property type="project" value="EnsemblFungi"/>
</dbReference>
<comment type="subcellular location">
    <subcellularLocation>
        <location evidence="1">Nucleus</location>
        <location evidence="1">Nucleolus</location>
    </subcellularLocation>
</comment>
<dbReference type="AlphaFoldDB" id="A0A0C7N3M9"/>
<feature type="compositionally biased region" description="Basic and acidic residues" evidence="8">
    <location>
        <begin position="89"/>
        <end position="102"/>
    </location>
</feature>
<dbReference type="Proteomes" id="UP000054304">
    <property type="component" value="Unassembled WGS sequence"/>
</dbReference>
<evidence type="ECO:0000256" key="6">
    <source>
        <dbReference type="ARBA" id="ARBA00024695"/>
    </source>
</evidence>
<dbReference type="STRING" id="1245769.A0A0C7N3M9"/>
<keyword evidence="7" id="KW-0175">Coiled coil</keyword>
<dbReference type="OrthoDB" id="441771at2759"/>
<dbReference type="GO" id="GO:0030692">
    <property type="term" value="C:Noc4p-Nop14p complex"/>
    <property type="evidence" value="ECO:0007669"/>
    <property type="project" value="EnsemblFungi"/>
</dbReference>
<evidence type="ECO:0000256" key="4">
    <source>
        <dbReference type="ARBA" id="ARBA00022552"/>
    </source>
</evidence>
<dbReference type="GO" id="GO:0000480">
    <property type="term" value="P:endonucleolytic cleavage in 5'-ETS of tricistronic rRNA transcript (SSU-rRNA, 5.8S rRNA, LSU-rRNA)"/>
    <property type="evidence" value="ECO:0007669"/>
    <property type="project" value="EnsemblFungi"/>
</dbReference>
<comment type="similarity">
    <text evidence="2">Belongs to the NOP14 family.</text>
</comment>
<feature type="coiled-coil region" evidence="7">
    <location>
        <begin position="217"/>
        <end position="255"/>
    </location>
</feature>
<dbReference type="HOGENOM" id="CLU_008874_0_0_1"/>
<evidence type="ECO:0000313" key="10">
    <source>
        <dbReference type="Proteomes" id="UP000054304"/>
    </source>
</evidence>
<dbReference type="GO" id="GO:0000472">
    <property type="term" value="P:endonucleolytic cleavage to generate mature 5'-end of SSU-rRNA from (SSU-rRNA, 5.8S rRNA, LSU-rRNA)"/>
    <property type="evidence" value="ECO:0007669"/>
    <property type="project" value="EnsemblFungi"/>
</dbReference>
<dbReference type="EMBL" id="LN736364">
    <property type="protein sequence ID" value="CEP62560.1"/>
    <property type="molecule type" value="Genomic_DNA"/>
</dbReference>
<evidence type="ECO:0000256" key="2">
    <source>
        <dbReference type="ARBA" id="ARBA00007466"/>
    </source>
</evidence>